<dbReference type="Proteomes" id="UP000593568">
    <property type="component" value="Unassembled WGS sequence"/>
</dbReference>
<keyword evidence="2" id="KW-1185">Reference proteome</keyword>
<organism evidence="1 2">
    <name type="scientific">Gossypium trilobum</name>
    <dbReference type="NCBI Taxonomy" id="34281"/>
    <lineage>
        <taxon>Eukaryota</taxon>
        <taxon>Viridiplantae</taxon>
        <taxon>Streptophyta</taxon>
        <taxon>Embryophyta</taxon>
        <taxon>Tracheophyta</taxon>
        <taxon>Spermatophyta</taxon>
        <taxon>Magnoliopsida</taxon>
        <taxon>eudicotyledons</taxon>
        <taxon>Gunneridae</taxon>
        <taxon>Pentapetalae</taxon>
        <taxon>rosids</taxon>
        <taxon>malvids</taxon>
        <taxon>Malvales</taxon>
        <taxon>Malvaceae</taxon>
        <taxon>Malvoideae</taxon>
        <taxon>Gossypium</taxon>
    </lineage>
</organism>
<dbReference type="EMBL" id="JABEZW010000007">
    <property type="protein sequence ID" value="MBA0770458.1"/>
    <property type="molecule type" value="Genomic_DNA"/>
</dbReference>
<feature type="non-terminal residue" evidence="1">
    <location>
        <position position="1"/>
    </location>
</feature>
<dbReference type="AlphaFoldDB" id="A0A7J9EC87"/>
<feature type="non-terminal residue" evidence="1">
    <location>
        <position position="90"/>
    </location>
</feature>
<accession>A0A7J9EC87</accession>
<proteinExistence type="predicted"/>
<evidence type="ECO:0000313" key="2">
    <source>
        <dbReference type="Proteomes" id="UP000593568"/>
    </source>
</evidence>
<gene>
    <name evidence="1" type="ORF">Gotri_019091</name>
</gene>
<name>A0A7J9EC87_9ROSI</name>
<reference evidence="1 2" key="1">
    <citation type="journal article" date="2019" name="Genome Biol. Evol.">
        <title>Insights into the evolution of the New World diploid cottons (Gossypium, subgenus Houzingenia) based on genome sequencing.</title>
        <authorList>
            <person name="Grover C.E."/>
            <person name="Arick M.A. 2nd"/>
            <person name="Thrash A."/>
            <person name="Conover J.L."/>
            <person name="Sanders W.S."/>
            <person name="Peterson D.G."/>
            <person name="Frelichowski J.E."/>
            <person name="Scheffler J.A."/>
            <person name="Scheffler B.E."/>
            <person name="Wendel J.F."/>
        </authorList>
    </citation>
    <scope>NUCLEOTIDE SEQUENCE [LARGE SCALE GENOMIC DNA]</scope>
    <source>
        <strain evidence="1">8</strain>
        <tissue evidence="1">Leaf</tissue>
    </source>
</reference>
<evidence type="ECO:0000313" key="1">
    <source>
        <dbReference type="EMBL" id="MBA0770458.1"/>
    </source>
</evidence>
<comment type="caution">
    <text evidence="1">The sequence shown here is derived from an EMBL/GenBank/DDBJ whole genome shotgun (WGS) entry which is preliminary data.</text>
</comment>
<sequence length="90" mass="10499">LWLELPVDGSIVTRSVHAADWRDLKRNFGGLDEEPTEVQREQHVRAYILMIIGGLLMPNKQSIPPAPQDIKDLYHIDLRERTNENWPTFH</sequence>
<protein>
    <submittedName>
        <fullName evidence="1">Uncharacterized protein</fullName>
    </submittedName>
</protein>